<evidence type="ECO:0000313" key="1">
    <source>
        <dbReference type="EMBL" id="PRY41408.1"/>
    </source>
</evidence>
<keyword evidence="2" id="KW-1185">Reference proteome</keyword>
<name>A0A2T0T6Y5_9PSEU</name>
<dbReference type="SUPFAM" id="SSF52540">
    <property type="entry name" value="P-loop containing nucleoside triphosphate hydrolases"/>
    <property type="match status" value="1"/>
</dbReference>
<dbReference type="Proteomes" id="UP000239494">
    <property type="component" value="Unassembled WGS sequence"/>
</dbReference>
<dbReference type="AlphaFoldDB" id="A0A2T0T6Y5"/>
<evidence type="ECO:0000313" key="2">
    <source>
        <dbReference type="Proteomes" id="UP000239494"/>
    </source>
</evidence>
<proteinExistence type="predicted"/>
<dbReference type="Gene3D" id="3.40.50.300">
    <property type="entry name" value="P-loop containing nucleotide triphosphate hydrolases"/>
    <property type="match status" value="1"/>
</dbReference>
<organism evidence="1 2">
    <name type="scientific">Umezawaea tangerina</name>
    <dbReference type="NCBI Taxonomy" id="84725"/>
    <lineage>
        <taxon>Bacteria</taxon>
        <taxon>Bacillati</taxon>
        <taxon>Actinomycetota</taxon>
        <taxon>Actinomycetes</taxon>
        <taxon>Pseudonocardiales</taxon>
        <taxon>Pseudonocardiaceae</taxon>
        <taxon>Umezawaea</taxon>
    </lineage>
</organism>
<comment type="caution">
    <text evidence="1">The sequence shown here is derived from an EMBL/GenBank/DDBJ whole genome shotgun (WGS) entry which is preliminary data.</text>
</comment>
<reference evidence="1 2" key="1">
    <citation type="submission" date="2018-03" db="EMBL/GenBank/DDBJ databases">
        <title>Genomic Encyclopedia of Archaeal and Bacterial Type Strains, Phase II (KMG-II): from individual species to whole genera.</title>
        <authorList>
            <person name="Goeker M."/>
        </authorList>
    </citation>
    <scope>NUCLEOTIDE SEQUENCE [LARGE SCALE GENOMIC DNA]</scope>
    <source>
        <strain evidence="1 2">DSM 44720</strain>
    </source>
</reference>
<gene>
    <name evidence="1" type="ORF">CLV43_105166</name>
</gene>
<protein>
    <submittedName>
        <fullName evidence="1">AAA domain-containing protein</fullName>
    </submittedName>
</protein>
<dbReference type="EMBL" id="PVTF01000005">
    <property type="protein sequence ID" value="PRY41408.1"/>
    <property type="molecule type" value="Genomic_DNA"/>
</dbReference>
<dbReference type="Pfam" id="PF13671">
    <property type="entry name" value="AAA_33"/>
    <property type="match status" value="1"/>
</dbReference>
<sequence>MVARLIHLNGPPGIGKSTLAAVYVDRHPGALHLDIDGLHRLVGGWEDEETDTWPVVWELGRAMVAAHLRGGRDVVLPHFFGQVEEVESFEGFVREHGADFVEVVLLDDRAVAVERFNHRARGSVDPWVRHHFRLIGVNGGSVVLEGMYDRLLEVVRMRPGAVVVRSVVGEVQETYGLVVAALGETVS</sequence>
<accession>A0A2T0T6Y5</accession>
<dbReference type="InterPro" id="IPR027417">
    <property type="entry name" value="P-loop_NTPase"/>
</dbReference>